<keyword evidence="3 13" id="KW-0540">Nuclease</keyword>
<dbReference type="InterPro" id="IPR033114">
    <property type="entry name" value="HNH_CAS9"/>
</dbReference>
<proteinExistence type="inferred from homology"/>
<evidence type="ECO:0000256" key="13">
    <source>
        <dbReference type="PROSITE-ProRule" id="PRU01085"/>
    </source>
</evidence>
<dbReference type="Proteomes" id="UP000822152">
    <property type="component" value="Unassembled WGS sequence"/>
</dbReference>
<protein>
    <submittedName>
        <fullName evidence="15">Type II CRISPR RNA-guided endonuclease Cas9</fullName>
    </submittedName>
</protein>
<evidence type="ECO:0000256" key="11">
    <source>
        <dbReference type="ARBA" id="ARBA00023211"/>
    </source>
</evidence>
<feature type="domain" description="HNH Cas9-type" evidence="14">
    <location>
        <begin position="224"/>
        <end position="382"/>
    </location>
</feature>
<evidence type="ECO:0000256" key="9">
    <source>
        <dbReference type="ARBA" id="ARBA00023118"/>
    </source>
</evidence>
<evidence type="ECO:0000256" key="7">
    <source>
        <dbReference type="ARBA" id="ARBA00022842"/>
    </source>
</evidence>
<dbReference type="InterPro" id="IPR003615">
    <property type="entry name" value="HNH_nuc"/>
</dbReference>
<evidence type="ECO:0000259" key="14">
    <source>
        <dbReference type="PROSITE" id="PS51749"/>
    </source>
</evidence>
<dbReference type="PROSITE" id="PS51749">
    <property type="entry name" value="HNH_CAS9"/>
    <property type="match status" value="1"/>
</dbReference>
<evidence type="ECO:0000256" key="10">
    <source>
        <dbReference type="ARBA" id="ARBA00023125"/>
    </source>
</evidence>
<gene>
    <name evidence="15" type="primary">cas9</name>
    <name evidence="15" type="ORF">G4952_15560</name>
</gene>
<dbReference type="Pfam" id="PF16592">
    <property type="entry name" value="Cas9_REC"/>
    <property type="match status" value="1"/>
</dbReference>
<organism evidence="15 16">
    <name type="scientific">Blautia wexlerae</name>
    <dbReference type="NCBI Taxonomy" id="418240"/>
    <lineage>
        <taxon>Bacteria</taxon>
        <taxon>Bacillati</taxon>
        <taxon>Bacillota</taxon>
        <taxon>Clostridia</taxon>
        <taxon>Lachnospirales</taxon>
        <taxon>Lachnospiraceae</taxon>
        <taxon>Blautia</taxon>
    </lineage>
</organism>
<dbReference type="Pfam" id="PF13395">
    <property type="entry name" value="HNH_4"/>
    <property type="match status" value="1"/>
</dbReference>
<sequence>MGIDLKLKQKLYEDLFCRYRKVTQKKLKKYLVIEGITDKNVEITGIDNDFKASLTAYHDFKEKLTDVHLSQNDKENIVLNIVLFGDDKKLLKRRLKKLYPDFTENQLKGLCSLNYSGWGRLSKTFLENIIIPAPETGEVWNIITALWETNENLNQLLSNKYTFMEEVNRYNEGEKKTDISYKTVEELYVSPAVKRQIWQTLKVVREICKVMGCEPKRVFIETAREKQESKRTESRKSRLIDLYKSCKNEERNWISELESWSDQQYRSDKLYLYYTQKGKCMYSGEEIHIEDLWDNTKYDIDHIYPQSKTIDDSLDNRVLVKKIENETKSDIYPVKQDIYEKRKDFWNSLLQGGFISKEKYNRLTRRDKFTEDELAGFIERQIVETRQSTKAVAEILKQALNDSKIIYVKAATVTRFRQDFEFIKVREMNDLHHAKDAYLNVIVGNTYFVKFTQNAVAYIKNDHERSYNLKKLFKSKYDIKRNGETAWKAGENGTIVTVKKVMDKNNILVTRKAYEVNGGLFDRQIMKKGKGQIPIKGSDGRLADIEKYGGYNKATGAYFMLIKSKDKKGKEIRTLEFIPVYLKKDLQIEDNAIQYLIQEKGLKEPEILLKKVKIDTLFKVDGFKMWLSGRTGGQVIFKGAIQLILEKNDVETLKKVLKFVQRKKENKNINLVSADKVTEENLLHLYDAFLDKLKNSIYNKRLSAQLKTLGEKRGNFIKLCIEDKCIVLGEILHLFQCQSGSANLKSIGGPGNAGILLMNNNITGCNRVSIINQSVTGIFEKEIDLLAL</sequence>
<keyword evidence="11" id="KW-0464">Manganese</keyword>
<keyword evidence="5 13" id="KW-0255">Endonuclease</keyword>
<comment type="caution">
    <text evidence="15">The sequence shown here is derived from an EMBL/GenBank/DDBJ whole genome shotgun (WGS) entry which is preliminary data.</text>
</comment>
<dbReference type="EMBL" id="JAAIPF010000049">
    <property type="protein sequence ID" value="NSF75182.1"/>
    <property type="molecule type" value="Genomic_DNA"/>
</dbReference>
<dbReference type="Gene3D" id="1.10.30.50">
    <property type="match status" value="1"/>
</dbReference>
<dbReference type="InterPro" id="IPR028629">
    <property type="entry name" value="Cas9"/>
</dbReference>
<dbReference type="NCBIfam" id="TIGR01865">
    <property type="entry name" value="cas_Csn1"/>
    <property type="match status" value="1"/>
</dbReference>
<evidence type="ECO:0000256" key="5">
    <source>
        <dbReference type="ARBA" id="ARBA00022759"/>
    </source>
</evidence>
<keyword evidence="7" id="KW-0460">Magnesium</keyword>
<comment type="similarity">
    <text evidence="2">Belongs to the CRISPR-associated protein Cas9 family. Subtype II-A subfamily.</text>
</comment>
<dbReference type="InterPro" id="IPR032240">
    <property type="entry name" value="Cas9_REC"/>
</dbReference>
<comment type="cofactor">
    <cofactor evidence="1">
        <name>Mg(2+)</name>
        <dbReference type="ChEBI" id="CHEBI:18420"/>
    </cofactor>
</comment>
<dbReference type="InterPro" id="IPR055228">
    <property type="entry name" value="Cas9_RuvC"/>
</dbReference>
<comment type="subunit">
    <text evidence="12">Monomer. Binds crRNA and tracrRNA.</text>
</comment>
<evidence type="ECO:0000256" key="12">
    <source>
        <dbReference type="ARBA" id="ARBA00046380"/>
    </source>
</evidence>
<dbReference type="RefSeq" id="WP_173744362.1">
    <property type="nucleotide sequence ID" value="NZ_JAAIPF010000049.1"/>
</dbReference>
<dbReference type="InterPro" id="IPR032237">
    <property type="entry name" value="Cas9_PI"/>
</dbReference>
<evidence type="ECO:0000313" key="15">
    <source>
        <dbReference type="EMBL" id="NSF75182.1"/>
    </source>
</evidence>
<evidence type="ECO:0000256" key="4">
    <source>
        <dbReference type="ARBA" id="ARBA00022723"/>
    </source>
</evidence>
<accession>A0ABX2GS11</accession>
<evidence type="ECO:0000313" key="16">
    <source>
        <dbReference type="Proteomes" id="UP000822152"/>
    </source>
</evidence>
<keyword evidence="4" id="KW-0479">Metal-binding</keyword>
<evidence type="ECO:0000256" key="1">
    <source>
        <dbReference type="ARBA" id="ARBA00001946"/>
    </source>
</evidence>
<keyword evidence="10 13" id="KW-0238">DNA-binding</keyword>
<evidence type="ECO:0000256" key="6">
    <source>
        <dbReference type="ARBA" id="ARBA00022801"/>
    </source>
</evidence>
<keyword evidence="16" id="KW-1185">Reference proteome</keyword>
<evidence type="ECO:0000256" key="8">
    <source>
        <dbReference type="ARBA" id="ARBA00022884"/>
    </source>
</evidence>
<dbReference type="GO" id="GO:0004519">
    <property type="term" value="F:endonuclease activity"/>
    <property type="evidence" value="ECO:0007669"/>
    <property type="project" value="UniProtKB-KW"/>
</dbReference>
<evidence type="ECO:0000256" key="2">
    <source>
        <dbReference type="ARBA" id="ARBA00005244"/>
    </source>
</evidence>
<keyword evidence="6 13" id="KW-0378">Hydrolase</keyword>
<dbReference type="Pfam" id="PF16595">
    <property type="entry name" value="Cas9_PI"/>
    <property type="match status" value="1"/>
</dbReference>
<reference evidence="15 16" key="1">
    <citation type="journal article" date="2020" name="Cell Host Microbe">
        <title>Functional and Genomic Variation between Human-Derived Isolates of Lachnospiraceae Reveals Inter- and Intra-Species Diversity.</title>
        <authorList>
            <person name="Sorbara M.T."/>
            <person name="Littmann E.R."/>
            <person name="Fontana E."/>
            <person name="Moody T.U."/>
            <person name="Kohout C.E."/>
            <person name="Gjonbalaj M."/>
            <person name="Eaton V."/>
            <person name="Seok R."/>
            <person name="Leiner I.M."/>
            <person name="Pamer E.G."/>
        </authorList>
    </citation>
    <scope>NUCLEOTIDE SEQUENCE [LARGE SCALE GENOMIC DNA]</scope>
    <source>
        <strain evidence="15 16">MSK.20.11</strain>
    </source>
</reference>
<evidence type="ECO:0000256" key="3">
    <source>
        <dbReference type="ARBA" id="ARBA00022722"/>
    </source>
</evidence>
<keyword evidence="8" id="KW-0694">RNA-binding</keyword>
<name>A0ABX2GS11_9FIRM</name>
<dbReference type="Pfam" id="PF22702">
    <property type="entry name" value="Cas9_RuvC"/>
    <property type="match status" value="1"/>
</dbReference>
<keyword evidence="9" id="KW-0051">Antiviral defense</keyword>